<dbReference type="KEGG" id="tpf:TPHA_0D04205"/>
<name>G8BRX9_TETPH</name>
<dbReference type="AlphaFoldDB" id="G8BRX9"/>
<sequence>MFSKMKALFHKPREINNQQGKPTSYVIDEDPLPKRSKKEILKRAVSLKSIHHDKSKKSKNNKPITRYDIFNSHYGEQFHSKVSVIINREETANFFYYTDASSK</sequence>
<gene>
    <name evidence="2" type="primary">TPHA0D04205</name>
    <name evidence="2" type="ordered locus">TPHA_0D04205</name>
</gene>
<dbReference type="HOGENOM" id="CLU_2265530_0_0_1"/>
<dbReference type="EMBL" id="HE612859">
    <property type="protein sequence ID" value="CCE63054.1"/>
    <property type="molecule type" value="Genomic_DNA"/>
</dbReference>
<evidence type="ECO:0000313" key="2">
    <source>
        <dbReference type="EMBL" id="CCE63054.1"/>
    </source>
</evidence>
<keyword evidence="3" id="KW-1185">Reference proteome</keyword>
<evidence type="ECO:0000313" key="3">
    <source>
        <dbReference type="Proteomes" id="UP000005666"/>
    </source>
</evidence>
<dbReference type="GeneID" id="11530989"/>
<dbReference type="Proteomes" id="UP000005666">
    <property type="component" value="Chromosome 4"/>
</dbReference>
<dbReference type="RefSeq" id="XP_003685488.1">
    <property type="nucleotide sequence ID" value="XM_003685440.1"/>
</dbReference>
<accession>G8BRX9</accession>
<feature type="region of interest" description="Disordered" evidence="1">
    <location>
        <begin position="11"/>
        <end position="30"/>
    </location>
</feature>
<reference evidence="2 3" key="1">
    <citation type="journal article" date="2011" name="Proc. Natl. Acad. Sci. U.S.A.">
        <title>Evolutionary erosion of yeast sex chromosomes by mating-type switching accidents.</title>
        <authorList>
            <person name="Gordon J.L."/>
            <person name="Armisen D."/>
            <person name="Proux-Wera E."/>
            <person name="Oheigeartaigh S.S."/>
            <person name="Byrne K.P."/>
            <person name="Wolfe K.H."/>
        </authorList>
    </citation>
    <scope>NUCLEOTIDE SEQUENCE [LARGE SCALE GENOMIC DNA]</scope>
    <source>
        <strain evidence="3">ATCC 24235 / CBS 4417 / NBRC 1672 / NRRL Y-8282 / UCD 70-5</strain>
    </source>
</reference>
<organism evidence="2 3">
    <name type="scientific">Tetrapisispora phaffii (strain ATCC 24235 / CBS 4417 / NBRC 1672 / NRRL Y-8282 / UCD 70-5)</name>
    <name type="common">Yeast</name>
    <name type="synonym">Fabospora phaffii</name>
    <dbReference type="NCBI Taxonomy" id="1071381"/>
    <lineage>
        <taxon>Eukaryota</taxon>
        <taxon>Fungi</taxon>
        <taxon>Dikarya</taxon>
        <taxon>Ascomycota</taxon>
        <taxon>Saccharomycotina</taxon>
        <taxon>Saccharomycetes</taxon>
        <taxon>Saccharomycetales</taxon>
        <taxon>Saccharomycetaceae</taxon>
        <taxon>Tetrapisispora</taxon>
    </lineage>
</organism>
<protein>
    <submittedName>
        <fullName evidence="2">Uncharacterized protein</fullName>
    </submittedName>
</protein>
<evidence type="ECO:0000256" key="1">
    <source>
        <dbReference type="SAM" id="MobiDB-lite"/>
    </source>
</evidence>
<proteinExistence type="predicted"/>